<dbReference type="Proteomes" id="UP000295292">
    <property type="component" value="Unassembled WGS sequence"/>
</dbReference>
<dbReference type="GO" id="GO:0016987">
    <property type="term" value="F:sigma factor activity"/>
    <property type="evidence" value="ECO:0007669"/>
    <property type="project" value="UniProtKB-KW"/>
</dbReference>
<keyword evidence="2" id="KW-0805">Transcription regulation</keyword>
<protein>
    <submittedName>
        <fullName evidence="6">RNA polymerase sigma-70 factor (ECF subfamily)</fullName>
    </submittedName>
</protein>
<dbReference type="Pfam" id="PF08281">
    <property type="entry name" value="Sigma70_r4_2"/>
    <property type="match status" value="1"/>
</dbReference>
<comment type="caution">
    <text evidence="6">The sequence shown here is derived from an EMBL/GenBank/DDBJ whole genome shotgun (WGS) entry which is preliminary data.</text>
</comment>
<reference evidence="6 7" key="1">
    <citation type="submission" date="2019-03" db="EMBL/GenBank/DDBJ databases">
        <title>Genomic Encyclopedia of Archaeal and Bacterial Type Strains, Phase II (KMG-II): from individual species to whole genera.</title>
        <authorList>
            <person name="Goeker M."/>
        </authorList>
    </citation>
    <scope>NUCLEOTIDE SEQUENCE [LARGE SCALE GENOMIC DNA]</scope>
    <source>
        <strain evidence="6 7">DSM 28353</strain>
    </source>
</reference>
<dbReference type="AlphaFoldDB" id="A0A4R6WRM2"/>
<organism evidence="6 7">
    <name type="scientific">Sphingobacterium yanglingense</name>
    <dbReference type="NCBI Taxonomy" id="1437280"/>
    <lineage>
        <taxon>Bacteria</taxon>
        <taxon>Pseudomonadati</taxon>
        <taxon>Bacteroidota</taxon>
        <taxon>Sphingobacteriia</taxon>
        <taxon>Sphingobacteriales</taxon>
        <taxon>Sphingobacteriaceae</taxon>
        <taxon>Sphingobacterium</taxon>
    </lineage>
</organism>
<evidence type="ECO:0000259" key="5">
    <source>
        <dbReference type="SMART" id="SM00421"/>
    </source>
</evidence>
<dbReference type="Pfam" id="PF04542">
    <property type="entry name" value="Sigma70_r2"/>
    <property type="match status" value="1"/>
</dbReference>
<dbReference type="NCBIfam" id="TIGR02937">
    <property type="entry name" value="sigma70-ECF"/>
    <property type="match status" value="1"/>
</dbReference>
<dbReference type="InterPro" id="IPR039425">
    <property type="entry name" value="RNA_pol_sigma-70-like"/>
</dbReference>
<dbReference type="EMBL" id="SNYV01000011">
    <property type="protein sequence ID" value="TDQ79286.1"/>
    <property type="molecule type" value="Genomic_DNA"/>
</dbReference>
<dbReference type="RefSeq" id="WP_162850009.1">
    <property type="nucleotide sequence ID" value="NZ_SNYV01000011.1"/>
</dbReference>
<evidence type="ECO:0000313" key="7">
    <source>
        <dbReference type="Proteomes" id="UP000295292"/>
    </source>
</evidence>
<dbReference type="SUPFAM" id="SSF88659">
    <property type="entry name" value="Sigma3 and sigma4 domains of RNA polymerase sigma factors"/>
    <property type="match status" value="1"/>
</dbReference>
<keyword evidence="3" id="KW-0731">Sigma factor</keyword>
<sequence length="204" mass="23933">MRYLMHNLSDLDEKALLLQLRNSEKPAFEELYRRYKIRLTGNLLRMLKSPELVEDVMQDIFLGIWENRKSIDPDQSIKPYLFTSAANRAKNIFRKAASEQLFRAYLLPHWEENYTHVEEVLFAQENKQLLEELLKNLSPQQRTVYTLCRLEGKSYKEVADFLHITEATVNAHISNANKVLKELTKNNPAFLWTAFGALLLFSLQ</sequence>
<comment type="similarity">
    <text evidence="1">Belongs to the sigma-70 factor family. ECF subfamily.</text>
</comment>
<evidence type="ECO:0000256" key="1">
    <source>
        <dbReference type="ARBA" id="ARBA00010641"/>
    </source>
</evidence>
<keyword evidence="4" id="KW-0804">Transcription</keyword>
<dbReference type="InterPro" id="IPR013324">
    <property type="entry name" value="RNA_pol_sigma_r3/r4-like"/>
</dbReference>
<accession>A0A4R6WRM2</accession>
<feature type="domain" description="HTH luxR-type" evidence="5">
    <location>
        <begin position="134"/>
        <end position="194"/>
    </location>
</feature>
<dbReference type="CDD" id="cd06171">
    <property type="entry name" value="Sigma70_r4"/>
    <property type="match status" value="1"/>
</dbReference>
<dbReference type="Gene3D" id="1.10.1740.10">
    <property type="match status" value="1"/>
</dbReference>
<name>A0A4R6WRM2_9SPHI</name>
<evidence type="ECO:0000256" key="3">
    <source>
        <dbReference type="ARBA" id="ARBA00023082"/>
    </source>
</evidence>
<proteinExistence type="inferred from homology"/>
<evidence type="ECO:0000313" key="6">
    <source>
        <dbReference type="EMBL" id="TDQ79286.1"/>
    </source>
</evidence>
<evidence type="ECO:0000256" key="2">
    <source>
        <dbReference type="ARBA" id="ARBA00023015"/>
    </source>
</evidence>
<dbReference type="InterPro" id="IPR014284">
    <property type="entry name" value="RNA_pol_sigma-70_dom"/>
</dbReference>
<dbReference type="PANTHER" id="PTHR43133">
    <property type="entry name" value="RNA POLYMERASE ECF-TYPE SIGMA FACTO"/>
    <property type="match status" value="1"/>
</dbReference>
<dbReference type="InterPro" id="IPR007627">
    <property type="entry name" value="RNA_pol_sigma70_r2"/>
</dbReference>
<dbReference type="GO" id="GO:0006352">
    <property type="term" value="P:DNA-templated transcription initiation"/>
    <property type="evidence" value="ECO:0007669"/>
    <property type="project" value="InterPro"/>
</dbReference>
<dbReference type="SMART" id="SM00421">
    <property type="entry name" value="HTH_LUXR"/>
    <property type="match status" value="1"/>
</dbReference>
<dbReference type="GO" id="GO:0003677">
    <property type="term" value="F:DNA binding"/>
    <property type="evidence" value="ECO:0007669"/>
    <property type="project" value="InterPro"/>
</dbReference>
<evidence type="ECO:0000256" key="4">
    <source>
        <dbReference type="ARBA" id="ARBA00023163"/>
    </source>
</evidence>
<gene>
    <name evidence="6" type="ORF">CLV99_0720</name>
</gene>
<dbReference type="PANTHER" id="PTHR43133:SF46">
    <property type="entry name" value="RNA POLYMERASE SIGMA-70 FACTOR ECF SUBFAMILY"/>
    <property type="match status" value="1"/>
</dbReference>
<dbReference type="Gene3D" id="1.10.10.10">
    <property type="entry name" value="Winged helix-like DNA-binding domain superfamily/Winged helix DNA-binding domain"/>
    <property type="match status" value="1"/>
</dbReference>
<keyword evidence="7" id="KW-1185">Reference proteome</keyword>
<dbReference type="InterPro" id="IPR000792">
    <property type="entry name" value="Tscrpt_reg_LuxR_C"/>
</dbReference>
<dbReference type="InterPro" id="IPR013325">
    <property type="entry name" value="RNA_pol_sigma_r2"/>
</dbReference>
<dbReference type="SUPFAM" id="SSF88946">
    <property type="entry name" value="Sigma2 domain of RNA polymerase sigma factors"/>
    <property type="match status" value="1"/>
</dbReference>
<dbReference type="InterPro" id="IPR036388">
    <property type="entry name" value="WH-like_DNA-bd_sf"/>
</dbReference>
<dbReference type="InterPro" id="IPR013249">
    <property type="entry name" value="RNA_pol_sigma70_r4_t2"/>
</dbReference>